<dbReference type="AlphaFoldDB" id="A0A4Z2G2V9"/>
<dbReference type="Proteomes" id="UP000314294">
    <property type="component" value="Unassembled WGS sequence"/>
</dbReference>
<dbReference type="OrthoDB" id="8955339at2759"/>
<evidence type="ECO:0000313" key="2">
    <source>
        <dbReference type="EMBL" id="TNN47849.1"/>
    </source>
</evidence>
<feature type="compositionally biased region" description="Basic and acidic residues" evidence="1">
    <location>
        <begin position="91"/>
        <end position="110"/>
    </location>
</feature>
<evidence type="ECO:0000256" key="1">
    <source>
        <dbReference type="SAM" id="MobiDB-lite"/>
    </source>
</evidence>
<evidence type="ECO:0000313" key="3">
    <source>
        <dbReference type="Proteomes" id="UP000314294"/>
    </source>
</evidence>
<name>A0A4Z2G2V9_9TELE</name>
<proteinExistence type="predicted"/>
<protein>
    <submittedName>
        <fullName evidence="2">Ankyrin repeat and SAM domain-containing protein 1A</fullName>
    </submittedName>
</protein>
<feature type="compositionally biased region" description="Basic and acidic residues" evidence="1">
    <location>
        <begin position="51"/>
        <end position="65"/>
    </location>
</feature>
<feature type="region of interest" description="Disordered" evidence="1">
    <location>
        <begin position="182"/>
        <end position="210"/>
    </location>
</feature>
<dbReference type="EMBL" id="SRLO01000722">
    <property type="protein sequence ID" value="TNN47849.1"/>
    <property type="molecule type" value="Genomic_DNA"/>
</dbReference>
<comment type="caution">
    <text evidence="2">The sequence shown here is derived from an EMBL/GenBank/DDBJ whole genome shotgun (WGS) entry which is preliminary data.</text>
</comment>
<feature type="compositionally biased region" description="Basic and acidic residues" evidence="1">
    <location>
        <begin position="1"/>
        <end position="12"/>
    </location>
</feature>
<organism evidence="2 3">
    <name type="scientific">Liparis tanakae</name>
    <name type="common">Tanaka's snailfish</name>
    <dbReference type="NCBI Taxonomy" id="230148"/>
    <lineage>
        <taxon>Eukaryota</taxon>
        <taxon>Metazoa</taxon>
        <taxon>Chordata</taxon>
        <taxon>Craniata</taxon>
        <taxon>Vertebrata</taxon>
        <taxon>Euteleostomi</taxon>
        <taxon>Actinopterygii</taxon>
        <taxon>Neopterygii</taxon>
        <taxon>Teleostei</taxon>
        <taxon>Neoteleostei</taxon>
        <taxon>Acanthomorphata</taxon>
        <taxon>Eupercaria</taxon>
        <taxon>Perciformes</taxon>
        <taxon>Cottioidei</taxon>
        <taxon>Cottales</taxon>
        <taxon>Liparidae</taxon>
        <taxon>Liparis</taxon>
    </lineage>
</organism>
<sequence length="210" mass="22728">MKKDEGKIDDTSRIGPPGESGKQRQDETDGKNLEDGKRRHIRSRTPLWTDGTRHVTSPREAEEPRAALGGSKTMAECARAVSPASPVTPEPRCDLKEDLGLTRSLSKSDSDLFASPPGEEDGGPAGRCGSASDCGAAGRPSTECMPSFASEWDEVLCVITKTYTTFICNWWLHLHAPKQLSSEPPCNLPPAARRSLNPAVKLQPPPAKRQ</sequence>
<accession>A0A4Z2G2V9</accession>
<feature type="compositionally biased region" description="Basic and acidic residues" evidence="1">
    <location>
        <begin position="21"/>
        <end position="37"/>
    </location>
</feature>
<gene>
    <name evidence="2" type="primary">ANKS1A_2</name>
    <name evidence="2" type="ORF">EYF80_041943</name>
</gene>
<reference evidence="2 3" key="1">
    <citation type="submission" date="2019-03" db="EMBL/GenBank/DDBJ databases">
        <title>First draft genome of Liparis tanakae, snailfish: a comprehensive survey of snailfish specific genes.</title>
        <authorList>
            <person name="Kim W."/>
            <person name="Song I."/>
            <person name="Jeong J.-H."/>
            <person name="Kim D."/>
            <person name="Kim S."/>
            <person name="Ryu S."/>
            <person name="Song J.Y."/>
            <person name="Lee S.K."/>
        </authorList>
    </citation>
    <scope>NUCLEOTIDE SEQUENCE [LARGE SCALE GENOMIC DNA]</scope>
    <source>
        <tissue evidence="2">Muscle</tissue>
    </source>
</reference>
<feature type="region of interest" description="Disordered" evidence="1">
    <location>
        <begin position="1"/>
        <end position="134"/>
    </location>
</feature>
<keyword evidence="3" id="KW-1185">Reference proteome</keyword>